<dbReference type="CDD" id="cd13949">
    <property type="entry name" value="7tm_V1R_pheromone"/>
    <property type="match status" value="1"/>
</dbReference>
<evidence type="ECO:0000256" key="7">
    <source>
        <dbReference type="ARBA" id="ARBA00022989"/>
    </source>
</evidence>
<feature type="transmembrane region" description="Helical" evidence="13">
    <location>
        <begin position="24"/>
        <end position="51"/>
    </location>
</feature>
<sequence length="331" mass="36810">MPHLALQGPGLRQQGTGRMTASEVVMGVIFLSQIVLGVLGNCSLLYRYLFLHFTGCRLRSTDLILKHLIVANLVTLLCRGVPETMAAFSWQVCLSHAGCKLLFYLHRLSRGASMGSTCLLSVSWAITISPRDSRPAELKVKAAKYVGSSLCLIWVLCGLVNVIFLTHMTGKWSKKNHTSLKDFGYCTSVRQDKTTESLYTVLLSVPEVSCLGLMLWTSSSMVSVLYRHRQQMRHIHRTNVTPRSSPESRATKTILLLVSTYICFYALSCIFQVWLSLTYNPHWLLLNTSAIVAGLFPAVSPFLLLSRDSSVSRLSVAFIRNRKAPAHVTNG</sequence>
<protein>
    <recommendedName>
        <fullName evidence="13">Vomeronasal type-1 receptor</fullName>
    </recommendedName>
</protein>
<evidence type="ECO:0000313" key="16">
    <source>
        <dbReference type="Proteomes" id="UP000028990"/>
    </source>
</evidence>
<dbReference type="GO" id="GO:0019236">
    <property type="term" value="P:response to pheromone"/>
    <property type="evidence" value="ECO:0007669"/>
    <property type="project" value="UniProtKB-KW"/>
</dbReference>
<keyword evidence="11" id="KW-0325">Glycoprotein</keyword>
<dbReference type="GO" id="GO:0007606">
    <property type="term" value="P:sensory perception of chemical stimulus"/>
    <property type="evidence" value="ECO:0007669"/>
    <property type="project" value="UniProtKB-ARBA"/>
</dbReference>
<evidence type="ECO:0000256" key="6">
    <source>
        <dbReference type="ARBA" id="ARBA00022692"/>
    </source>
</evidence>
<evidence type="ECO:0000256" key="2">
    <source>
        <dbReference type="ARBA" id="ARBA00004651"/>
    </source>
</evidence>
<reference evidence="15 16" key="1">
    <citation type="submission" date="2013-11" db="EMBL/GenBank/DDBJ databases">
        <title>The Damaraland mole rat (Fukomys damarensis) genome and evolution of African mole rats.</title>
        <authorList>
            <person name="Gladyshev V.N."/>
            <person name="Fang X."/>
        </authorList>
    </citation>
    <scope>NUCLEOTIDE SEQUENCE [LARGE SCALE GENOMIC DNA]</scope>
    <source>
        <tissue evidence="15">Liver</tissue>
    </source>
</reference>
<feature type="transmembrane region" description="Helical" evidence="13">
    <location>
        <begin position="145"/>
        <end position="165"/>
    </location>
</feature>
<evidence type="ECO:0000256" key="1">
    <source>
        <dbReference type="ARBA" id="ARBA00003878"/>
    </source>
</evidence>
<keyword evidence="6 13" id="KW-0812">Transmembrane</keyword>
<comment type="function">
    <text evidence="1">Putative pheromone receptor.</text>
</comment>
<evidence type="ECO:0000256" key="12">
    <source>
        <dbReference type="ARBA" id="ARBA00023224"/>
    </source>
</evidence>
<feature type="transmembrane region" description="Helical" evidence="13">
    <location>
        <begin position="283"/>
        <end position="305"/>
    </location>
</feature>
<evidence type="ECO:0000256" key="13">
    <source>
        <dbReference type="RuleBase" id="RU364061"/>
    </source>
</evidence>
<evidence type="ECO:0000256" key="9">
    <source>
        <dbReference type="ARBA" id="ARBA00023136"/>
    </source>
</evidence>
<keyword evidence="5 13" id="KW-0589">Pheromone response</keyword>
<dbReference type="Proteomes" id="UP000028990">
    <property type="component" value="Unassembled WGS sequence"/>
</dbReference>
<dbReference type="EMBL" id="KN121407">
    <property type="protein sequence ID" value="KFO36514.1"/>
    <property type="molecule type" value="Genomic_DNA"/>
</dbReference>
<name>A0A091DWK1_FUKDA</name>
<dbReference type="PROSITE" id="PS50262">
    <property type="entry name" value="G_PROTEIN_RECEP_F1_2"/>
    <property type="match status" value="1"/>
</dbReference>
<feature type="transmembrane region" description="Helical" evidence="13">
    <location>
        <begin position="198"/>
        <end position="226"/>
    </location>
</feature>
<keyword evidence="4 13" id="KW-1003">Cell membrane</keyword>
<dbReference type="Pfam" id="PF03402">
    <property type="entry name" value="V1R"/>
    <property type="match status" value="1"/>
</dbReference>
<keyword evidence="12 13" id="KW-0807">Transducer</keyword>
<evidence type="ECO:0000256" key="11">
    <source>
        <dbReference type="ARBA" id="ARBA00023180"/>
    </source>
</evidence>
<organism evidence="15 16">
    <name type="scientific">Fukomys damarensis</name>
    <name type="common">Damaraland mole rat</name>
    <name type="synonym">Cryptomys damarensis</name>
    <dbReference type="NCBI Taxonomy" id="885580"/>
    <lineage>
        <taxon>Eukaryota</taxon>
        <taxon>Metazoa</taxon>
        <taxon>Chordata</taxon>
        <taxon>Craniata</taxon>
        <taxon>Vertebrata</taxon>
        <taxon>Euteleostomi</taxon>
        <taxon>Mammalia</taxon>
        <taxon>Eutheria</taxon>
        <taxon>Euarchontoglires</taxon>
        <taxon>Glires</taxon>
        <taxon>Rodentia</taxon>
        <taxon>Hystricomorpha</taxon>
        <taxon>Bathyergidae</taxon>
        <taxon>Fukomys</taxon>
    </lineage>
</organism>
<comment type="similarity">
    <text evidence="3 13">Belongs to the G-protein coupled receptor 1 family.</text>
</comment>
<evidence type="ECO:0000313" key="15">
    <source>
        <dbReference type="EMBL" id="KFO36514.1"/>
    </source>
</evidence>
<comment type="subcellular location">
    <subcellularLocation>
        <location evidence="2 13">Cell membrane</location>
        <topology evidence="2 13">Multi-pass membrane protein</topology>
    </subcellularLocation>
</comment>
<dbReference type="InterPro" id="IPR017452">
    <property type="entry name" value="GPCR_Rhodpsn_7TM"/>
</dbReference>
<accession>A0A091DWK1</accession>
<evidence type="ECO:0000256" key="10">
    <source>
        <dbReference type="ARBA" id="ARBA00023170"/>
    </source>
</evidence>
<dbReference type="Gene3D" id="1.20.1070.10">
    <property type="entry name" value="Rhodopsin 7-helix transmembrane proteins"/>
    <property type="match status" value="1"/>
</dbReference>
<dbReference type="SUPFAM" id="SSF81321">
    <property type="entry name" value="Family A G protein-coupled receptor-like"/>
    <property type="match status" value="1"/>
</dbReference>
<evidence type="ECO:0000256" key="3">
    <source>
        <dbReference type="ARBA" id="ARBA00010663"/>
    </source>
</evidence>
<dbReference type="FunFam" id="1.20.1070.10:FF:000033">
    <property type="entry name" value="Vomeronasal type-1 receptor"/>
    <property type="match status" value="1"/>
</dbReference>
<evidence type="ECO:0000256" key="5">
    <source>
        <dbReference type="ARBA" id="ARBA00022507"/>
    </source>
</evidence>
<keyword evidence="7 13" id="KW-1133">Transmembrane helix</keyword>
<dbReference type="PRINTS" id="PR01534">
    <property type="entry name" value="VOMERONASL1R"/>
</dbReference>
<dbReference type="GO" id="GO:0005886">
    <property type="term" value="C:plasma membrane"/>
    <property type="evidence" value="ECO:0007669"/>
    <property type="project" value="UniProtKB-SubCell"/>
</dbReference>
<dbReference type="AlphaFoldDB" id="A0A091DWK1"/>
<evidence type="ECO:0000259" key="14">
    <source>
        <dbReference type="PROSITE" id="PS50262"/>
    </source>
</evidence>
<dbReference type="PANTHER" id="PTHR24062">
    <property type="entry name" value="VOMERONASAL TYPE-1 RECEPTOR"/>
    <property type="match status" value="1"/>
</dbReference>
<keyword evidence="10 13" id="KW-0675">Receptor</keyword>
<keyword evidence="16" id="KW-1185">Reference proteome</keyword>
<dbReference type="GO" id="GO:0016503">
    <property type="term" value="F:pheromone receptor activity"/>
    <property type="evidence" value="ECO:0007669"/>
    <property type="project" value="InterPro"/>
</dbReference>
<keyword evidence="9 13" id="KW-0472">Membrane</keyword>
<evidence type="ECO:0000256" key="4">
    <source>
        <dbReference type="ARBA" id="ARBA00022475"/>
    </source>
</evidence>
<dbReference type="eggNOG" id="ENOG502RD1P">
    <property type="taxonomic scope" value="Eukaryota"/>
</dbReference>
<dbReference type="InterPro" id="IPR004072">
    <property type="entry name" value="Vmron_rcpt_1"/>
</dbReference>
<keyword evidence="8 13" id="KW-0297">G-protein coupled receptor</keyword>
<gene>
    <name evidence="15" type="ORF">H920_02141</name>
</gene>
<feature type="transmembrane region" description="Helical" evidence="13">
    <location>
        <begin position="253"/>
        <end position="277"/>
    </location>
</feature>
<proteinExistence type="inferred from homology"/>
<feature type="domain" description="G-protein coupled receptors family 1 profile" evidence="14">
    <location>
        <begin position="40"/>
        <end position="304"/>
    </location>
</feature>
<evidence type="ECO:0000256" key="8">
    <source>
        <dbReference type="ARBA" id="ARBA00023040"/>
    </source>
</evidence>